<keyword evidence="7 9" id="KW-0472">Membrane</keyword>
<evidence type="ECO:0000256" key="6">
    <source>
        <dbReference type="ARBA" id="ARBA00022989"/>
    </source>
</evidence>
<keyword evidence="13" id="KW-1185">Reference proteome</keyword>
<gene>
    <name evidence="9" type="primary">ftsQ</name>
    <name evidence="12" type="ORF">SAMN04244559_01719</name>
</gene>
<dbReference type="Proteomes" id="UP000182983">
    <property type="component" value="Unassembled WGS sequence"/>
</dbReference>
<evidence type="ECO:0000259" key="11">
    <source>
        <dbReference type="PROSITE" id="PS51779"/>
    </source>
</evidence>
<dbReference type="AlphaFoldDB" id="A0A1H6HHA7"/>
<dbReference type="InterPro" id="IPR026579">
    <property type="entry name" value="FtsQ"/>
</dbReference>
<name>A0A1H6HHA7_MAGFU</name>
<keyword evidence="6 9" id="KW-1133">Transmembrane helix</keyword>
<dbReference type="Gene3D" id="3.40.50.11690">
    <property type="entry name" value="Cell division protein FtsQ/DivIB"/>
    <property type="match status" value="1"/>
</dbReference>
<reference evidence="13" key="1">
    <citation type="submission" date="2016-10" db="EMBL/GenBank/DDBJ databases">
        <authorList>
            <person name="Varghese N."/>
            <person name="Submissions S."/>
        </authorList>
    </citation>
    <scope>NUCLEOTIDE SEQUENCE [LARGE SCALE GENOMIC DNA]</scope>
    <source>
        <strain evidence="13">DSM 13234</strain>
    </source>
</reference>
<dbReference type="InterPro" id="IPR013685">
    <property type="entry name" value="POTRA_FtsQ_type"/>
</dbReference>
<dbReference type="EMBL" id="FNWO01000006">
    <property type="protein sequence ID" value="SEH35141.1"/>
    <property type="molecule type" value="Genomic_DNA"/>
</dbReference>
<evidence type="ECO:0000256" key="9">
    <source>
        <dbReference type="HAMAP-Rule" id="MF_00911"/>
    </source>
</evidence>
<dbReference type="Pfam" id="PF08478">
    <property type="entry name" value="POTRA_1"/>
    <property type="match status" value="1"/>
</dbReference>
<dbReference type="PANTHER" id="PTHR35851:SF1">
    <property type="entry name" value="CELL DIVISION PROTEIN FTSQ"/>
    <property type="match status" value="1"/>
</dbReference>
<evidence type="ECO:0000256" key="7">
    <source>
        <dbReference type="ARBA" id="ARBA00023136"/>
    </source>
</evidence>
<feature type="transmembrane region" description="Helical" evidence="9">
    <location>
        <begin position="67"/>
        <end position="85"/>
    </location>
</feature>
<keyword evidence="8 9" id="KW-0131">Cell cycle</keyword>
<comment type="subcellular location">
    <subcellularLocation>
        <location evidence="9">Cell inner membrane</location>
        <topology evidence="9">Single-pass type II membrane protein</topology>
    </subcellularLocation>
    <subcellularLocation>
        <location evidence="1">Membrane</location>
    </subcellularLocation>
    <text evidence="9">Localizes to the division septum.</text>
</comment>
<protein>
    <recommendedName>
        <fullName evidence="9">Cell division protein FtsQ</fullName>
    </recommendedName>
</protein>
<feature type="compositionally biased region" description="Low complexity" evidence="10">
    <location>
        <begin position="36"/>
        <end position="47"/>
    </location>
</feature>
<dbReference type="GO" id="GO:0005886">
    <property type="term" value="C:plasma membrane"/>
    <property type="evidence" value="ECO:0007669"/>
    <property type="project" value="UniProtKB-SubCell"/>
</dbReference>
<evidence type="ECO:0000256" key="5">
    <source>
        <dbReference type="ARBA" id="ARBA00022692"/>
    </source>
</evidence>
<dbReference type="PROSITE" id="PS51779">
    <property type="entry name" value="POTRA"/>
    <property type="match status" value="1"/>
</dbReference>
<evidence type="ECO:0000256" key="10">
    <source>
        <dbReference type="SAM" id="MobiDB-lite"/>
    </source>
</evidence>
<dbReference type="InterPro" id="IPR034746">
    <property type="entry name" value="POTRA"/>
</dbReference>
<proteinExistence type="inferred from homology"/>
<dbReference type="Pfam" id="PF03799">
    <property type="entry name" value="FtsQ_DivIB_C"/>
    <property type="match status" value="1"/>
</dbReference>
<feature type="compositionally biased region" description="Pro residues" evidence="10">
    <location>
        <begin position="25"/>
        <end position="34"/>
    </location>
</feature>
<comment type="function">
    <text evidence="9">Essential cell division protein.</text>
</comment>
<feature type="region of interest" description="Disordered" evidence="10">
    <location>
        <begin position="304"/>
        <end position="334"/>
    </location>
</feature>
<evidence type="ECO:0000256" key="8">
    <source>
        <dbReference type="ARBA" id="ARBA00023306"/>
    </source>
</evidence>
<comment type="similarity">
    <text evidence="9">Belongs to the FtsQ/DivIB family. FtsQ subfamily.</text>
</comment>
<accession>A0A1H6HHA7</accession>
<dbReference type="Gene3D" id="3.10.20.310">
    <property type="entry name" value="membrane protein fhac"/>
    <property type="match status" value="1"/>
</dbReference>
<keyword evidence="3 9" id="KW-0997">Cell inner membrane</keyword>
<feature type="region of interest" description="Disordered" evidence="10">
    <location>
        <begin position="1"/>
        <end position="53"/>
    </location>
</feature>
<evidence type="ECO:0000256" key="2">
    <source>
        <dbReference type="ARBA" id="ARBA00022475"/>
    </source>
</evidence>
<dbReference type="HAMAP" id="MF_00911">
    <property type="entry name" value="FtsQ_subfam"/>
    <property type="match status" value="1"/>
</dbReference>
<evidence type="ECO:0000256" key="3">
    <source>
        <dbReference type="ARBA" id="ARBA00022519"/>
    </source>
</evidence>
<keyword evidence="2 9" id="KW-1003">Cell membrane</keyword>
<dbReference type="InterPro" id="IPR005548">
    <property type="entry name" value="Cell_div_FtsQ/DivIB_C"/>
</dbReference>
<feature type="domain" description="POTRA" evidence="11">
    <location>
        <begin position="110"/>
        <end position="178"/>
    </location>
</feature>
<organism evidence="12 13">
    <name type="scientific">Magnetospirillum fulvum</name>
    <name type="common">Rhodospirillum fulvum</name>
    <dbReference type="NCBI Taxonomy" id="1082"/>
    <lineage>
        <taxon>Bacteria</taxon>
        <taxon>Pseudomonadati</taxon>
        <taxon>Pseudomonadota</taxon>
        <taxon>Alphaproteobacteria</taxon>
        <taxon>Rhodospirillales</taxon>
        <taxon>Rhodospirillaceae</taxon>
        <taxon>Magnetospirillum</taxon>
    </lineage>
</organism>
<dbReference type="RefSeq" id="WP_074767587.1">
    <property type="nucleotide sequence ID" value="NZ_FNWO01000006.1"/>
</dbReference>
<evidence type="ECO:0000313" key="13">
    <source>
        <dbReference type="Proteomes" id="UP000182983"/>
    </source>
</evidence>
<dbReference type="GO" id="GO:0043093">
    <property type="term" value="P:FtsZ-dependent cytokinesis"/>
    <property type="evidence" value="ECO:0007669"/>
    <property type="project" value="UniProtKB-UniRule"/>
</dbReference>
<dbReference type="OrthoDB" id="9783091at2"/>
<dbReference type="GO" id="GO:0090529">
    <property type="term" value="P:cell septum assembly"/>
    <property type="evidence" value="ECO:0007669"/>
    <property type="project" value="InterPro"/>
</dbReference>
<evidence type="ECO:0000256" key="1">
    <source>
        <dbReference type="ARBA" id="ARBA00004370"/>
    </source>
</evidence>
<evidence type="ECO:0000256" key="4">
    <source>
        <dbReference type="ARBA" id="ARBA00022618"/>
    </source>
</evidence>
<keyword evidence="5 9" id="KW-0812">Transmembrane</keyword>
<dbReference type="PANTHER" id="PTHR35851">
    <property type="entry name" value="CELL DIVISION PROTEIN FTSQ"/>
    <property type="match status" value="1"/>
</dbReference>
<dbReference type="InterPro" id="IPR045335">
    <property type="entry name" value="FtsQ_C_sf"/>
</dbReference>
<keyword evidence="4 9" id="KW-0132">Cell division</keyword>
<evidence type="ECO:0000313" key="12">
    <source>
        <dbReference type="EMBL" id="SEH35141.1"/>
    </source>
</evidence>
<dbReference type="GO" id="GO:0032153">
    <property type="term" value="C:cell division site"/>
    <property type="evidence" value="ECO:0007669"/>
    <property type="project" value="UniProtKB-UniRule"/>
</dbReference>
<sequence length="334" mass="36277">MRRMSAADIVITPEDRPGVRSGEPPHAPKPPKQPKQPRATAQAAAPRGRGRRRAQRYRLDLSPVQKFAAIGVAVTALFVGGASLWQSGVLQRAWRDTGDSVLHLTALAGFRTTEITVAGRRRIPTDQIVSALGARHGDPILGLDIAAARDRLEALPGIRAAVIERRLPGSLHLVIVEREPVALWQYEGVYTLVDRDGKVIPGSIEGFEDLPLVVGEGAGARADELLTMLSSEPDLAARVKAATRVGNRRWNLTLDDIRTGLEVRLPEIEPEVAWTRLAELERSKGLASRPLAMIDMRVPDRLVLRPGRDLPQSAERPPQASSPLPPAPGLGKED</sequence>